<accession>A0A1B2M1J9</accession>
<sequence length="268" mass="29953">MSAAMPPHFTQSPTHYAKITLLLIAINVALFVWQVFSGVNIQDPSTVDAIRWGADYAPLTYLQQPFRLVSSMFFHFGFMHILLNMWALFIFGNLAEQLFGRVYYIGLYMLCGIAGSLLSGYIDISHSQQLLQLNEINPDLIPRVAAGASGAVMGLGGALTCLAFLPILPRQPLALNRKSFFSIMLINLAFGILMPGINNAAHVGGMLMGALLTLLWYGIQYYALPRIYLYLVLLLSAALCYGFYQYNLSQLAEIKPYWQEILQYIPNH</sequence>
<dbReference type="Gene3D" id="1.20.1540.10">
    <property type="entry name" value="Rhomboid-like"/>
    <property type="match status" value="1"/>
</dbReference>
<feature type="transmembrane region" description="Helical" evidence="7">
    <location>
        <begin position="16"/>
        <end position="36"/>
    </location>
</feature>
<comment type="similarity">
    <text evidence="2">Belongs to the peptidase S54 family.</text>
</comment>
<evidence type="ECO:0000256" key="1">
    <source>
        <dbReference type="ARBA" id="ARBA00004141"/>
    </source>
</evidence>
<evidence type="ECO:0000256" key="4">
    <source>
        <dbReference type="ARBA" id="ARBA00022801"/>
    </source>
</evidence>
<comment type="subcellular location">
    <subcellularLocation>
        <location evidence="1">Membrane</location>
        <topology evidence="1">Multi-pass membrane protein</topology>
    </subcellularLocation>
</comment>
<feature type="transmembrane region" description="Helical" evidence="7">
    <location>
        <begin position="144"/>
        <end position="168"/>
    </location>
</feature>
<dbReference type="SUPFAM" id="SSF144091">
    <property type="entry name" value="Rhomboid-like"/>
    <property type="match status" value="1"/>
</dbReference>
<keyword evidence="5 7" id="KW-1133">Transmembrane helix</keyword>
<keyword evidence="6 7" id="KW-0472">Membrane</keyword>
<feature type="domain" description="Peptidase S54 rhomboid" evidence="8">
    <location>
        <begin position="64"/>
        <end position="215"/>
    </location>
</feature>
<dbReference type="KEGG" id="ala:BFG52_12430"/>
<evidence type="ECO:0000256" key="7">
    <source>
        <dbReference type="SAM" id="Phobius"/>
    </source>
</evidence>
<dbReference type="GO" id="GO:0016020">
    <property type="term" value="C:membrane"/>
    <property type="evidence" value="ECO:0007669"/>
    <property type="project" value="UniProtKB-SubCell"/>
</dbReference>
<evidence type="ECO:0000256" key="6">
    <source>
        <dbReference type="ARBA" id="ARBA00023136"/>
    </source>
</evidence>
<feature type="transmembrane region" description="Helical" evidence="7">
    <location>
        <begin position="203"/>
        <end position="220"/>
    </location>
</feature>
<gene>
    <name evidence="9" type="ORF">BFG52_12430</name>
</gene>
<protein>
    <submittedName>
        <fullName evidence="9">Rhomboid family intramembrane serine protease</fullName>
    </submittedName>
</protein>
<dbReference type="InterPro" id="IPR022764">
    <property type="entry name" value="Peptidase_S54_rhomboid_dom"/>
</dbReference>
<dbReference type="Proteomes" id="UP000093391">
    <property type="component" value="Chromosome"/>
</dbReference>
<dbReference type="PANTHER" id="PTHR43731:SF14">
    <property type="entry name" value="PRESENILIN-ASSOCIATED RHOMBOID-LIKE PROTEIN, MITOCHONDRIAL"/>
    <property type="match status" value="1"/>
</dbReference>
<keyword evidence="3 7" id="KW-0812">Transmembrane</keyword>
<dbReference type="AlphaFoldDB" id="A0A1B2M1J9"/>
<dbReference type="InterPro" id="IPR050925">
    <property type="entry name" value="Rhomboid_protease_S54"/>
</dbReference>
<name>A0A1B2M1J9_9GAMM</name>
<dbReference type="Pfam" id="PF01694">
    <property type="entry name" value="Rhomboid"/>
    <property type="match status" value="1"/>
</dbReference>
<evidence type="ECO:0000256" key="5">
    <source>
        <dbReference type="ARBA" id="ARBA00022989"/>
    </source>
</evidence>
<evidence type="ECO:0000256" key="2">
    <source>
        <dbReference type="ARBA" id="ARBA00009045"/>
    </source>
</evidence>
<keyword evidence="10" id="KW-1185">Reference proteome</keyword>
<evidence type="ECO:0000256" key="3">
    <source>
        <dbReference type="ARBA" id="ARBA00022692"/>
    </source>
</evidence>
<proteinExistence type="inferred from homology"/>
<feature type="transmembrane region" description="Helical" evidence="7">
    <location>
        <begin position="72"/>
        <end position="95"/>
    </location>
</feature>
<dbReference type="GO" id="GO:0004252">
    <property type="term" value="F:serine-type endopeptidase activity"/>
    <property type="evidence" value="ECO:0007669"/>
    <property type="project" value="InterPro"/>
</dbReference>
<feature type="transmembrane region" description="Helical" evidence="7">
    <location>
        <begin position="102"/>
        <end position="124"/>
    </location>
</feature>
<dbReference type="RefSeq" id="WP_067556738.1">
    <property type="nucleotide sequence ID" value="NZ_CP016895.1"/>
</dbReference>
<dbReference type="EMBL" id="CP016895">
    <property type="protein sequence ID" value="AOA59076.1"/>
    <property type="molecule type" value="Genomic_DNA"/>
</dbReference>
<keyword evidence="4" id="KW-0378">Hydrolase</keyword>
<keyword evidence="9" id="KW-0645">Protease</keyword>
<evidence type="ECO:0000313" key="10">
    <source>
        <dbReference type="Proteomes" id="UP000093391"/>
    </source>
</evidence>
<evidence type="ECO:0000259" key="8">
    <source>
        <dbReference type="Pfam" id="PF01694"/>
    </source>
</evidence>
<organism evidence="9 10">
    <name type="scientific">Acinetobacter larvae</name>
    <dbReference type="NCBI Taxonomy" id="1789224"/>
    <lineage>
        <taxon>Bacteria</taxon>
        <taxon>Pseudomonadati</taxon>
        <taxon>Pseudomonadota</taxon>
        <taxon>Gammaproteobacteria</taxon>
        <taxon>Moraxellales</taxon>
        <taxon>Moraxellaceae</taxon>
        <taxon>Acinetobacter</taxon>
    </lineage>
</organism>
<dbReference type="PANTHER" id="PTHR43731">
    <property type="entry name" value="RHOMBOID PROTEASE"/>
    <property type="match status" value="1"/>
</dbReference>
<dbReference type="STRING" id="1789224.BFG52_12430"/>
<evidence type="ECO:0000313" key="9">
    <source>
        <dbReference type="EMBL" id="AOA59076.1"/>
    </source>
</evidence>
<feature type="transmembrane region" description="Helical" evidence="7">
    <location>
        <begin position="227"/>
        <end position="244"/>
    </location>
</feature>
<dbReference type="GO" id="GO:0006508">
    <property type="term" value="P:proteolysis"/>
    <property type="evidence" value="ECO:0007669"/>
    <property type="project" value="UniProtKB-KW"/>
</dbReference>
<dbReference type="InterPro" id="IPR035952">
    <property type="entry name" value="Rhomboid-like_sf"/>
</dbReference>
<reference evidence="9 10" key="1">
    <citation type="submission" date="2016-08" db="EMBL/GenBank/DDBJ databases">
        <authorList>
            <person name="Seilhamer J.J."/>
        </authorList>
    </citation>
    <scope>NUCLEOTIDE SEQUENCE [LARGE SCALE GENOMIC DNA]</scope>
    <source>
        <strain evidence="9 10">BRTC-1</strain>
    </source>
</reference>
<feature type="transmembrane region" description="Helical" evidence="7">
    <location>
        <begin position="180"/>
        <end position="197"/>
    </location>
</feature>